<dbReference type="EMBL" id="JAUEPP010000003">
    <property type="protein sequence ID" value="KAK3347469.1"/>
    <property type="molecule type" value="Genomic_DNA"/>
</dbReference>
<feature type="region of interest" description="Disordered" evidence="1">
    <location>
        <begin position="81"/>
        <end position="138"/>
    </location>
</feature>
<protein>
    <recommendedName>
        <fullName evidence="5">Secreted protein</fullName>
    </recommendedName>
</protein>
<dbReference type="Proteomes" id="UP001278500">
    <property type="component" value="Unassembled WGS sequence"/>
</dbReference>
<reference evidence="3" key="1">
    <citation type="journal article" date="2023" name="Mol. Phylogenet. Evol.">
        <title>Genome-scale phylogeny and comparative genomics of the fungal order Sordariales.</title>
        <authorList>
            <person name="Hensen N."/>
            <person name="Bonometti L."/>
            <person name="Westerberg I."/>
            <person name="Brannstrom I.O."/>
            <person name="Guillou S."/>
            <person name="Cros-Aarteil S."/>
            <person name="Calhoun S."/>
            <person name="Haridas S."/>
            <person name="Kuo A."/>
            <person name="Mondo S."/>
            <person name="Pangilinan J."/>
            <person name="Riley R."/>
            <person name="LaButti K."/>
            <person name="Andreopoulos B."/>
            <person name="Lipzen A."/>
            <person name="Chen C."/>
            <person name="Yan M."/>
            <person name="Daum C."/>
            <person name="Ng V."/>
            <person name="Clum A."/>
            <person name="Steindorff A."/>
            <person name="Ohm R.A."/>
            <person name="Martin F."/>
            <person name="Silar P."/>
            <person name="Natvig D.O."/>
            <person name="Lalanne C."/>
            <person name="Gautier V."/>
            <person name="Ament-Velasquez S.L."/>
            <person name="Kruys A."/>
            <person name="Hutchinson M.I."/>
            <person name="Powell A.J."/>
            <person name="Barry K."/>
            <person name="Miller A.N."/>
            <person name="Grigoriev I.V."/>
            <person name="Debuchy R."/>
            <person name="Gladieux P."/>
            <person name="Hiltunen Thoren M."/>
            <person name="Johannesson H."/>
        </authorList>
    </citation>
    <scope>NUCLEOTIDE SEQUENCE</scope>
    <source>
        <strain evidence="3">CBS 560.94</strain>
    </source>
</reference>
<feature type="compositionally biased region" description="Basic residues" evidence="1">
    <location>
        <begin position="89"/>
        <end position="108"/>
    </location>
</feature>
<proteinExistence type="predicted"/>
<feature type="signal peptide" evidence="2">
    <location>
        <begin position="1"/>
        <end position="18"/>
    </location>
</feature>
<gene>
    <name evidence="3" type="ORF">B0H65DRAFT_460561</name>
</gene>
<feature type="chain" id="PRO_5042027052" description="Secreted protein" evidence="2">
    <location>
        <begin position="19"/>
        <end position="194"/>
    </location>
</feature>
<keyword evidence="2" id="KW-0732">Signal</keyword>
<evidence type="ECO:0000256" key="2">
    <source>
        <dbReference type="SAM" id="SignalP"/>
    </source>
</evidence>
<name>A0AAE0MSS6_9PEZI</name>
<accession>A0AAE0MSS6</accession>
<evidence type="ECO:0000313" key="3">
    <source>
        <dbReference type="EMBL" id="KAK3347469.1"/>
    </source>
</evidence>
<comment type="caution">
    <text evidence="3">The sequence shown here is derived from an EMBL/GenBank/DDBJ whole genome shotgun (WGS) entry which is preliminary data.</text>
</comment>
<evidence type="ECO:0000313" key="4">
    <source>
        <dbReference type="Proteomes" id="UP001278500"/>
    </source>
</evidence>
<dbReference type="GeneID" id="87863694"/>
<evidence type="ECO:0000256" key="1">
    <source>
        <dbReference type="SAM" id="MobiDB-lite"/>
    </source>
</evidence>
<evidence type="ECO:0008006" key="5">
    <source>
        <dbReference type="Google" id="ProtNLM"/>
    </source>
</evidence>
<reference evidence="3" key="2">
    <citation type="submission" date="2023-06" db="EMBL/GenBank/DDBJ databases">
        <authorList>
            <consortium name="Lawrence Berkeley National Laboratory"/>
            <person name="Haridas S."/>
            <person name="Hensen N."/>
            <person name="Bonometti L."/>
            <person name="Westerberg I."/>
            <person name="Brannstrom I.O."/>
            <person name="Guillou S."/>
            <person name="Cros-Aarteil S."/>
            <person name="Calhoun S."/>
            <person name="Kuo A."/>
            <person name="Mondo S."/>
            <person name="Pangilinan J."/>
            <person name="Riley R."/>
            <person name="Labutti K."/>
            <person name="Andreopoulos B."/>
            <person name="Lipzen A."/>
            <person name="Chen C."/>
            <person name="Yanf M."/>
            <person name="Daum C."/>
            <person name="Ng V."/>
            <person name="Clum A."/>
            <person name="Steindorff A."/>
            <person name="Ohm R."/>
            <person name="Martin F."/>
            <person name="Silar P."/>
            <person name="Natvig D."/>
            <person name="Lalanne C."/>
            <person name="Gautier V."/>
            <person name="Ament-Velasquez S.L."/>
            <person name="Kruys A."/>
            <person name="Hutchinson M.I."/>
            <person name="Powell A.J."/>
            <person name="Barry K."/>
            <person name="Miller A.N."/>
            <person name="Grigoriev I.V."/>
            <person name="Debuchy R."/>
            <person name="Gladieux P."/>
            <person name="Thoren M.H."/>
            <person name="Johannesson H."/>
        </authorList>
    </citation>
    <scope>NUCLEOTIDE SEQUENCE</scope>
    <source>
        <strain evidence="3">CBS 560.94</strain>
    </source>
</reference>
<organism evidence="3 4">
    <name type="scientific">Neurospora tetraspora</name>
    <dbReference type="NCBI Taxonomy" id="94610"/>
    <lineage>
        <taxon>Eukaryota</taxon>
        <taxon>Fungi</taxon>
        <taxon>Dikarya</taxon>
        <taxon>Ascomycota</taxon>
        <taxon>Pezizomycotina</taxon>
        <taxon>Sordariomycetes</taxon>
        <taxon>Sordariomycetidae</taxon>
        <taxon>Sordariales</taxon>
        <taxon>Sordariaceae</taxon>
        <taxon>Neurospora</taxon>
    </lineage>
</organism>
<dbReference type="RefSeq" id="XP_062682551.1">
    <property type="nucleotide sequence ID" value="XM_062826540.1"/>
</dbReference>
<dbReference type="AlphaFoldDB" id="A0AAE0MSS6"/>
<sequence>MVLPWSSLFLLISGFINPRIFRTYSTGIPRVPPYHSRFIGSRHSTCRRLQLPNTRPKKKGQFPRNWPGICIARYTTASGRLRDDDKKKGGLHGHHHHHWTRRTHSSKKQQREIAKPSLFRSGAKPVSTPWPGTPLDRIRRDGHQMERRWSTLNTSQEMPSLGPSYPRRCKRCKRCKRRSKIRNKCIRRPKLMRT</sequence>
<keyword evidence="4" id="KW-1185">Reference proteome</keyword>